<sequence length="203" mass="22743">MSLPPPQMGELQDEKGDKAEEELGQQSQAGLSDISHAEAFTFHDAVQIYQCVAERRNTFDVLLWMTPATGLTSQAFLFTTALAGDSSRAARLISMALSILITLLTIQLFTRQLQAEDADRRWLEDWEERHKLDEDNRSHGASWARYQAHLPDPARHFGFLTKASAFTYWANGMLGFGVVALLVLIFSIVREDSLVVCGNKKNI</sequence>
<feature type="transmembrane region" description="Helical" evidence="2">
    <location>
        <begin position="89"/>
        <end position="110"/>
    </location>
</feature>
<evidence type="ECO:0000313" key="3">
    <source>
        <dbReference type="EMBL" id="ORY90745.1"/>
    </source>
</evidence>
<comment type="caution">
    <text evidence="3">The sequence shown here is derived from an EMBL/GenBank/DDBJ whole genome shotgun (WGS) entry which is preliminary data.</text>
</comment>
<dbReference type="AlphaFoldDB" id="A0A1Y2G1J7"/>
<feature type="region of interest" description="Disordered" evidence="1">
    <location>
        <begin position="1"/>
        <end position="28"/>
    </location>
</feature>
<dbReference type="OrthoDB" id="2536935at2759"/>
<keyword evidence="2" id="KW-1133">Transmembrane helix</keyword>
<evidence type="ECO:0000256" key="2">
    <source>
        <dbReference type="SAM" id="Phobius"/>
    </source>
</evidence>
<name>A0A1Y2G1J7_9BASI</name>
<protein>
    <submittedName>
        <fullName evidence="3">Uncharacterized protein</fullName>
    </submittedName>
</protein>
<gene>
    <name evidence="3" type="ORF">BCR35DRAFT_328506</name>
</gene>
<dbReference type="Proteomes" id="UP000193467">
    <property type="component" value="Unassembled WGS sequence"/>
</dbReference>
<feature type="transmembrane region" description="Helical" evidence="2">
    <location>
        <begin position="165"/>
        <end position="189"/>
    </location>
</feature>
<evidence type="ECO:0000256" key="1">
    <source>
        <dbReference type="SAM" id="MobiDB-lite"/>
    </source>
</evidence>
<feature type="transmembrane region" description="Helical" evidence="2">
    <location>
        <begin position="61"/>
        <end position="83"/>
    </location>
</feature>
<evidence type="ECO:0000313" key="4">
    <source>
        <dbReference type="Proteomes" id="UP000193467"/>
    </source>
</evidence>
<keyword evidence="4" id="KW-1185">Reference proteome</keyword>
<accession>A0A1Y2G1J7</accession>
<proteinExistence type="predicted"/>
<dbReference type="InParanoid" id="A0A1Y2G1J7"/>
<dbReference type="EMBL" id="MCGR01000003">
    <property type="protein sequence ID" value="ORY90745.1"/>
    <property type="molecule type" value="Genomic_DNA"/>
</dbReference>
<organism evidence="3 4">
    <name type="scientific">Leucosporidium creatinivorum</name>
    <dbReference type="NCBI Taxonomy" id="106004"/>
    <lineage>
        <taxon>Eukaryota</taxon>
        <taxon>Fungi</taxon>
        <taxon>Dikarya</taxon>
        <taxon>Basidiomycota</taxon>
        <taxon>Pucciniomycotina</taxon>
        <taxon>Microbotryomycetes</taxon>
        <taxon>Leucosporidiales</taxon>
        <taxon>Leucosporidium</taxon>
    </lineage>
</organism>
<reference evidence="3 4" key="1">
    <citation type="submission" date="2016-07" db="EMBL/GenBank/DDBJ databases">
        <title>Pervasive Adenine N6-methylation of Active Genes in Fungi.</title>
        <authorList>
            <consortium name="DOE Joint Genome Institute"/>
            <person name="Mondo S.J."/>
            <person name="Dannebaum R.O."/>
            <person name="Kuo R.C."/>
            <person name="Labutti K."/>
            <person name="Haridas S."/>
            <person name="Kuo A."/>
            <person name="Salamov A."/>
            <person name="Ahrendt S.R."/>
            <person name="Lipzen A."/>
            <person name="Sullivan W."/>
            <person name="Andreopoulos W.B."/>
            <person name="Clum A."/>
            <person name="Lindquist E."/>
            <person name="Daum C."/>
            <person name="Ramamoorthy G.K."/>
            <person name="Gryganskyi A."/>
            <person name="Culley D."/>
            <person name="Magnuson J.K."/>
            <person name="James T.Y."/>
            <person name="O'Malley M.A."/>
            <person name="Stajich J.E."/>
            <person name="Spatafora J.W."/>
            <person name="Visel A."/>
            <person name="Grigoriev I.V."/>
        </authorList>
    </citation>
    <scope>NUCLEOTIDE SEQUENCE [LARGE SCALE GENOMIC DNA]</scope>
    <source>
        <strain evidence="3 4">62-1032</strain>
    </source>
</reference>
<keyword evidence="2" id="KW-0472">Membrane</keyword>
<keyword evidence="2" id="KW-0812">Transmembrane</keyword>